<keyword evidence="1" id="KW-1185">Reference proteome</keyword>
<organism evidence="1 2">
    <name type="scientific">Camelina sativa</name>
    <name type="common">False flax</name>
    <name type="synonym">Myagrum sativum</name>
    <dbReference type="NCBI Taxonomy" id="90675"/>
    <lineage>
        <taxon>Eukaryota</taxon>
        <taxon>Viridiplantae</taxon>
        <taxon>Streptophyta</taxon>
        <taxon>Embryophyta</taxon>
        <taxon>Tracheophyta</taxon>
        <taxon>Spermatophyta</taxon>
        <taxon>Magnoliopsida</taxon>
        <taxon>eudicotyledons</taxon>
        <taxon>Gunneridae</taxon>
        <taxon>Pentapetalae</taxon>
        <taxon>rosids</taxon>
        <taxon>malvids</taxon>
        <taxon>Brassicales</taxon>
        <taxon>Brassicaceae</taxon>
        <taxon>Camelineae</taxon>
        <taxon>Camelina</taxon>
    </lineage>
</organism>
<gene>
    <name evidence="2" type="primary">LOC104709204</name>
</gene>
<dbReference type="InterPro" id="IPR042197">
    <property type="entry name" value="Apaf_helical"/>
</dbReference>
<reference evidence="2" key="2">
    <citation type="submission" date="2025-08" db="UniProtKB">
        <authorList>
            <consortium name="RefSeq"/>
        </authorList>
    </citation>
    <scope>IDENTIFICATION</scope>
    <source>
        <tissue evidence="2">Leaf</tissue>
    </source>
</reference>
<dbReference type="InterPro" id="IPR044974">
    <property type="entry name" value="Disease_R_plants"/>
</dbReference>
<dbReference type="PRINTS" id="PR00364">
    <property type="entry name" value="DISEASERSIST"/>
</dbReference>
<dbReference type="PANTHER" id="PTHR11017">
    <property type="entry name" value="LEUCINE-RICH REPEAT-CONTAINING PROTEIN"/>
    <property type="match status" value="1"/>
</dbReference>
<evidence type="ECO:0000313" key="2">
    <source>
        <dbReference type="RefSeq" id="XP_010424157.1"/>
    </source>
</evidence>
<dbReference type="InterPro" id="IPR027417">
    <property type="entry name" value="P-loop_NTPase"/>
</dbReference>
<dbReference type="PANTHER" id="PTHR11017:SF543">
    <property type="entry name" value="TIR DOMAIN-CONTAINING PROTEIN"/>
    <property type="match status" value="1"/>
</dbReference>
<evidence type="ECO:0000313" key="1">
    <source>
        <dbReference type="Proteomes" id="UP000694864"/>
    </source>
</evidence>
<accession>A0ABM0TCF4</accession>
<dbReference type="Gene3D" id="1.10.8.430">
    <property type="entry name" value="Helical domain of apoptotic protease-activating factors"/>
    <property type="match status" value="1"/>
</dbReference>
<name>A0ABM0TCF4_CAMSA</name>
<proteinExistence type="predicted"/>
<dbReference type="SUPFAM" id="SSF52540">
    <property type="entry name" value="P-loop containing nucleoside triphosphate hydrolases"/>
    <property type="match status" value="1"/>
</dbReference>
<dbReference type="GeneID" id="104709204"/>
<protein>
    <submittedName>
        <fullName evidence="2">Probable disease resistance protein RPP1</fullName>
    </submittedName>
</protein>
<reference evidence="1" key="1">
    <citation type="journal article" date="2014" name="Nat. Commun.">
        <title>The emerging biofuel crop Camelina sativa retains a highly undifferentiated hexaploid genome structure.</title>
        <authorList>
            <person name="Kagale S."/>
            <person name="Koh C."/>
            <person name="Nixon J."/>
            <person name="Bollina V."/>
            <person name="Clarke W.E."/>
            <person name="Tuteja R."/>
            <person name="Spillane C."/>
            <person name="Robinson S.J."/>
            <person name="Links M.G."/>
            <person name="Clarke C."/>
            <person name="Higgins E.E."/>
            <person name="Huebert T."/>
            <person name="Sharpe A.G."/>
            <person name="Parkin I.A."/>
        </authorList>
    </citation>
    <scope>NUCLEOTIDE SEQUENCE [LARGE SCALE GENOMIC DNA]</scope>
    <source>
        <strain evidence="1">cv. DH55</strain>
    </source>
</reference>
<dbReference type="Proteomes" id="UP000694864">
    <property type="component" value="Chromosome 8"/>
</dbReference>
<sequence>MKIPDLQEAQFRIMHQRVLLILDDVCSEEIQALANLIQCLKFGSKVIMTNENVFTLMHNGIDQIYKVVYPSSEEALQIFSYSPFGQSFPPRGYMEQAVEVTKFIAPFPLGLKILGSALRGKSKEEWTMAPAKLKTYVDVTDIEKAIRFAYDGLSKNHKTLFFSLGDSSYWSKNGLYSLSAVNYMWRDWDIEKGVQTLADMALISISRGDGDLIMMHYLVKLMCKTYFN</sequence>
<dbReference type="RefSeq" id="XP_010424157.1">
    <property type="nucleotide sequence ID" value="XM_010425855.1"/>
</dbReference>